<name>A0AAV8U7N4_9ROSI</name>
<evidence type="ECO:0000256" key="15">
    <source>
        <dbReference type="ARBA" id="ARBA00022840"/>
    </source>
</evidence>
<comment type="caution">
    <text evidence="25">The sequence shown here is derived from an EMBL/GenBank/DDBJ whole genome shotgun (WGS) entry which is preliminary data.</text>
</comment>
<dbReference type="Pfam" id="PF00069">
    <property type="entry name" value="Pkinase"/>
    <property type="match status" value="1"/>
</dbReference>
<gene>
    <name evidence="25" type="ORF">K2173_009535</name>
</gene>
<dbReference type="PROSITE" id="PS50011">
    <property type="entry name" value="PROTEIN_KINASE_DOM"/>
    <property type="match status" value="1"/>
</dbReference>
<dbReference type="AlphaFoldDB" id="A0AAV8U7N4"/>
<reference evidence="25 26" key="1">
    <citation type="submission" date="2021-09" db="EMBL/GenBank/DDBJ databases">
        <title>Genomic insights and catalytic innovation underlie evolution of tropane alkaloids biosynthesis.</title>
        <authorList>
            <person name="Wang Y.-J."/>
            <person name="Tian T."/>
            <person name="Huang J.-P."/>
            <person name="Huang S.-X."/>
        </authorList>
    </citation>
    <scope>NUCLEOTIDE SEQUENCE [LARGE SCALE GENOMIC DNA]</scope>
    <source>
        <strain evidence="25">KIB-2018</strain>
        <tissue evidence="25">Leaf</tissue>
    </source>
</reference>
<dbReference type="GO" id="GO:0033612">
    <property type="term" value="F:receptor serine/threonine kinase binding"/>
    <property type="evidence" value="ECO:0007669"/>
    <property type="project" value="TreeGrafter"/>
</dbReference>
<evidence type="ECO:0000256" key="7">
    <source>
        <dbReference type="ARBA" id="ARBA00022553"/>
    </source>
</evidence>
<dbReference type="Gene3D" id="3.80.10.10">
    <property type="entry name" value="Ribonuclease Inhibitor"/>
    <property type="match status" value="3"/>
</dbReference>
<evidence type="ECO:0000256" key="20">
    <source>
        <dbReference type="ARBA" id="ARBA00047899"/>
    </source>
</evidence>
<proteinExistence type="inferred from homology"/>
<dbReference type="PROSITE" id="PS51450">
    <property type="entry name" value="LRR"/>
    <property type="match status" value="1"/>
</dbReference>
<dbReference type="InterPro" id="IPR011009">
    <property type="entry name" value="Kinase-like_dom_sf"/>
</dbReference>
<evidence type="ECO:0000256" key="14">
    <source>
        <dbReference type="ARBA" id="ARBA00022777"/>
    </source>
</evidence>
<keyword evidence="18" id="KW-0675">Receptor</keyword>
<dbReference type="PANTHER" id="PTHR48056">
    <property type="entry name" value="LRR RECEPTOR-LIKE SERINE/THREONINE-PROTEIN KINASE-RELATED"/>
    <property type="match status" value="1"/>
</dbReference>
<dbReference type="PROSITE" id="PS00107">
    <property type="entry name" value="PROTEIN_KINASE_ATP"/>
    <property type="match status" value="1"/>
</dbReference>
<evidence type="ECO:0000256" key="13">
    <source>
        <dbReference type="ARBA" id="ARBA00022741"/>
    </source>
</evidence>
<dbReference type="Gene3D" id="1.10.510.10">
    <property type="entry name" value="Transferase(Phosphotransferase) domain 1"/>
    <property type="match status" value="1"/>
</dbReference>
<keyword evidence="6" id="KW-0723">Serine/threonine-protein kinase</keyword>
<dbReference type="InterPro" id="IPR000719">
    <property type="entry name" value="Prot_kinase_dom"/>
</dbReference>
<dbReference type="FunFam" id="1.10.510.10:FF:000358">
    <property type="entry name" value="Putative leucine-rich repeat receptor-like serine/threonine-protein kinase"/>
    <property type="match status" value="1"/>
</dbReference>
<keyword evidence="15 22" id="KW-0067">ATP-binding</keyword>
<dbReference type="FunFam" id="3.80.10.10:FF:000288">
    <property type="entry name" value="LRR receptor-like serine/threonine-protein kinase EFR"/>
    <property type="match status" value="1"/>
</dbReference>
<dbReference type="InterPro" id="IPR001611">
    <property type="entry name" value="Leu-rich_rpt"/>
</dbReference>
<dbReference type="FunFam" id="3.80.10.10:FF:000101">
    <property type="entry name" value="LRR receptor-like serine/threonine-protein kinase ERECTA"/>
    <property type="match status" value="1"/>
</dbReference>
<evidence type="ECO:0000256" key="5">
    <source>
        <dbReference type="ARBA" id="ARBA00022475"/>
    </source>
</evidence>
<dbReference type="InterPro" id="IPR055414">
    <property type="entry name" value="LRR_R13L4/SHOC2-like"/>
</dbReference>
<evidence type="ECO:0000256" key="1">
    <source>
        <dbReference type="ARBA" id="ARBA00004162"/>
    </source>
</evidence>
<dbReference type="InterPro" id="IPR013210">
    <property type="entry name" value="LRR_N_plant-typ"/>
</dbReference>
<keyword evidence="17 23" id="KW-0472">Membrane</keyword>
<keyword evidence="5" id="KW-1003">Cell membrane</keyword>
<dbReference type="Gene3D" id="3.30.200.20">
    <property type="entry name" value="Phosphorylase Kinase, domain 1"/>
    <property type="match status" value="1"/>
</dbReference>
<dbReference type="Pfam" id="PF08263">
    <property type="entry name" value="LRRNT_2"/>
    <property type="match status" value="1"/>
</dbReference>
<evidence type="ECO:0000256" key="10">
    <source>
        <dbReference type="ARBA" id="ARBA00022692"/>
    </source>
</evidence>
<dbReference type="SUPFAM" id="SSF56112">
    <property type="entry name" value="Protein kinase-like (PK-like)"/>
    <property type="match status" value="1"/>
</dbReference>
<evidence type="ECO:0000256" key="17">
    <source>
        <dbReference type="ARBA" id="ARBA00023136"/>
    </source>
</evidence>
<dbReference type="EMBL" id="JAIWQS010000001">
    <property type="protein sequence ID" value="KAJ8774104.1"/>
    <property type="molecule type" value="Genomic_DNA"/>
</dbReference>
<dbReference type="InterPro" id="IPR003591">
    <property type="entry name" value="Leu-rich_rpt_typical-subtyp"/>
</dbReference>
<keyword evidence="12" id="KW-0677">Repeat</keyword>
<keyword evidence="9" id="KW-0808">Transferase</keyword>
<keyword evidence="13 22" id="KW-0547">Nucleotide-binding</keyword>
<dbReference type="SMART" id="SM00220">
    <property type="entry name" value="S_TKc"/>
    <property type="match status" value="1"/>
</dbReference>
<evidence type="ECO:0000313" key="25">
    <source>
        <dbReference type="EMBL" id="KAJ8774104.1"/>
    </source>
</evidence>
<keyword evidence="8" id="KW-0433">Leucine-rich repeat</keyword>
<evidence type="ECO:0000313" key="26">
    <source>
        <dbReference type="Proteomes" id="UP001159364"/>
    </source>
</evidence>
<keyword evidence="11" id="KW-0732">Signal</keyword>
<dbReference type="InterPro" id="IPR008271">
    <property type="entry name" value="Ser/Thr_kinase_AS"/>
</dbReference>
<dbReference type="Pfam" id="PF23598">
    <property type="entry name" value="LRR_14"/>
    <property type="match status" value="2"/>
</dbReference>
<keyword evidence="14" id="KW-0418">Kinase</keyword>
<keyword evidence="16 23" id="KW-1133">Transmembrane helix</keyword>
<evidence type="ECO:0000256" key="16">
    <source>
        <dbReference type="ARBA" id="ARBA00022989"/>
    </source>
</evidence>
<dbReference type="GO" id="GO:0004674">
    <property type="term" value="F:protein serine/threonine kinase activity"/>
    <property type="evidence" value="ECO:0007669"/>
    <property type="project" value="UniProtKB-KW"/>
</dbReference>
<dbReference type="SMART" id="SM00369">
    <property type="entry name" value="LRR_TYP"/>
    <property type="match status" value="9"/>
</dbReference>
<keyword evidence="19" id="KW-0325">Glycoprotein</keyword>
<dbReference type="GO" id="GO:0005886">
    <property type="term" value="C:plasma membrane"/>
    <property type="evidence" value="ECO:0007669"/>
    <property type="project" value="UniProtKB-SubCell"/>
</dbReference>
<dbReference type="InterPro" id="IPR017441">
    <property type="entry name" value="Protein_kinase_ATP_BS"/>
</dbReference>
<dbReference type="PROSITE" id="PS00108">
    <property type="entry name" value="PROTEIN_KINASE_ST"/>
    <property type="match status" value="1"/>
</dbReference>
<dbReference type="GO" id="GO:0005524">
    <property type="term" value="F:ATP binding"/>
    <property type="evidence" value="ECO:0007669"/>
    <property type="project" value="UniProtKB-UniRule"/>
</dbReference>
<keyword evidence="10 23" id="KW-0812">Transmembrane</keyword>
<dbReference type="EC" id="2.7.11.1" evidence="4"/>
<feature type="domain" description="Protein kinase" evidence="24">
    <location>
        <begin position="717"/>
        <end position="1025"/>
    </location>
</feature>
<comment type="subcellular location">
    <subcellularLocation>
        <location evidence="1">Cell membrane</location>
        <topology evidence="1">Single-pass membrane protein</topology>
    </subcellularLocation>
    <subcellularLocation>
        <location evidence="2">Membrane</location>
        <topology evidence="2">Single-pass type I membrane protein</topology>
    </subcellularLocation>
</comment>
<evidence type="ECO:0000256" key="19">
    <source>
        <dbReference type="ARBA" id="ARBA00023180"/>
    </source>
</evidence>
<dbReference type="Proteomes" id="UP001159364">
    <property type="component" value="Linkage Group LG01"/>
</dbReference>
<protein>
    <recommendedName>
        <fullName evidence="4">non-specific serine/threonine protein kinase</fullName>
        <ecNumber evidence="4">2.7.11.1</ecNumber>
    </recommendedName>
</protein>
<dbReference type="FunFam" id="3.30.200.20:FF:000432">
    <property type="entry name" value="LRR receptor-like serine/threonine-protein kinase EFR"/>
    <property type="match status" value="1"/>
</dbReference>
<accession>A0AAV8U7N4</accession>
<evidence type="ECO:0000256" key="21">
    <source>
        <dbReference type="ARBA" id="ARBA00048679"/>
    </source>
</evidence>
<evidence type="ECO:0000256" key="4">
    <source>
        <dbReference type="ARBA" id="ARBA00012513"/>
    </source>
</evidence>
<evidence type="ECO:0000256" key="3">
    <source>
        <dbReference type="ARBA" id="ARBA00008684"/>
    </source>
</evidence>
<evidence type="ECO:0000256" key="18">
    <source>
        <dbReference type="ARBA" id="ARBA00023170"/>
    </source>
</evidence>
<evidence type="ECO:0000259" key="24">
    <source>
        <dbReference type="PROSITE" id="PS50011"/>
    </source>
</evidence>
<evidence type="ECO:0000256" key="2">
    <source>
        <dbReference type="ARBA" id="ARBA00004479"/>
    </source>
</evidence>
<evidence type="ECO:0000256" key="23">
    <source>
        <dbReference type="SAM" id="Phobius"/>
    </source>
</evidence>
<dbReference type="PRINTS" id="PR00019">
    <property type="entry name" value="LEURICHRPT"/>
</dbReference>
<dbReference type="InterPro" id="IPR032675">
    <property type="entry name" value="LRR_dom_sf"/>
</dbReference>
<evidence type="ECO:0000256" key="11">
    <source>
        <dbReference type="ARBA" id="ARBA00022729"/>
    </source>
</evidence>
<dbReference type="FunFam" id="3.80.10.10:FF:001158">
    <property type="entry name" value="Leucine-rich repeat protein kinase family protein"/>
    <property type="match status" value="1"/>
</dbReference>
<feature type="binding site" evidence="22">
    <location>
        <position position="746"/>
    </location>
    <ligand>
        <name>ATP</name>
        <dbReference type="ChEBI" id="CHEBI:30616"/>
    </ligand>
</feature>
<organism evidence="25 26">
    <name type="scientific">Erythroxylum novogranatense</name>
    <dbReference type="NCBI Taxonomy" id="1862640"/>
    <lineage>
        <taxon>Eukaryota</taxon>
        <taxon>Viridiplantae</taxon>
        <taxon>Streptophyta</taxon>
        <taxon>Embryophyta</taxon>
        <taxon>Tracheophyta</taxon>
        <taxon>Spermatophyta</taxon>
        <taxon>Magnoliopsida</taxon>
        <taxon>eudicotyledons</taxon>
        <taxon>Gunneridae</taxon>
        <taxon>Pentapetalae</taxon>
        <taxon>rosids</taxon>
        <taxon>fabids</taxon>
        <taxon>Malpighiales</taxon>
        <taxon>Erythroxylaceae</taxon>
        <taxon>Erythroxylum</taxon>
    </lineage>
</organism>
<keyword evidence="7" id="KW-0597">Phosphoprotein</keyword>
<dbReference type="Pfam" id="PF00560">
    <property type="entry name" value="LRR_1"/>
    <property type="match status" value="2"/>
</dbReference>
<dbReference type="SUPFAM" id="SSF52058">
    <property type="entry name" value="L domain-like"/>
    <property type="match status" value="2"/>
</dbReference>
<dbReference type="PANTHER" id="PTHR48056:SF89">
    <property type="entry name" value="OS06G0585982 PROTEIN"/>
    <property type="match status" value="1"/>
</dbReference>
<evidence type="ECO:0000256" key="22">
    <source>
        <dbReference type="PROSITE-ProRule" id="PRU10141"/>
    </source>
</evidence>
<evidence type="ECO:0000256" key="6">
    <source>
        <dbReference type="ARBA" id="ARBA00022527"/>
    </source>
</evidence>
<keyword evidence="26" id="KW-1185">Reference proteome</keyword>
<evidence type="ECO:0000256" key="12">
    <source>
        <dbReference type="ARBA" id="ARBA00022737"/>
    </source>
</evidence>
<sequence>MQLKLDVICSVFVSCFLFHFINMSANAAMLGPSLLFTNDTDHLALLAIKGEIIGDPFQVLKSWNDSVPFCEWQGISCSPRHQRVTMLSLPSLSLKGTLSPYIGNLSFLRVVNLTGNSFSGNVPEEVGRLFRLRNLILVNNSFEGEIPASLSNCSELRTIGLSMNLLSGEIPPEISSVSKLVSLNLARNRLIGTIPSSLGNLTALTDLSLDSNHLEGRIPPEIGLLSNLQSLNLYTNLLSGAVPNSLFNLSSLLTFDVSNNSFEGQLPHDFGLNLPNLQKLNLGGNQFFGPIPSTILNASRLRDIDFTQNGFVGQVPTNFGMLKDLETLQLSINPLGTENSTDDLGFISSLSNCTNMRMLIAVGSGLKGQFPDSIANLSSNLTFLGLSNNSISGNIPEGIGNLVNLIYLGLADNMLTGIIPGSVTKLAKLQRLLMHNNSISGQIPSHIGNLSQLSSLSLWGNSLEGRIPTSLGACSRLQQLDISYNKLSGPIPEQVMSLPSLSLLLYLSGNQLTGPLPVQVGSLKSLRAMFIEDNKLSGEIPSTLGDCVMLDSLDLKGNMLEGNIPSSLSNLRNLRILDLSKNNLSGQIPKSLSELKSLSQLNFSFNILDGEVPTEGVFSNISKFSAFGNHKLCGGIRLLQLPSCPKQITEKDHRRSGRALLLYIAGPIACAILLSLCFCAFLYWKRHSKRVHAPVLPLINQHVEVTYADLLQATEGFSSANLIGEGSFGSVYKGTLIAGEMFVAVKVFHLQASGANKSFFAECEALKNIRHRNLVKIISACSSITFQGEDFKALVYEFMPNGSLENWLHPVSLELPEIKNLNFRQRFSIAMDVAEALDYLHHQCQTPVLHCDLKPSNILLDANLTAHVADFGLARFLLGSAGHSQTFSTGLRGTIGYAAPEYGTGSKASTQGDMYSYGILLFELFTGRRPTDNMFTDNLSLHVYVRMAFPDQVMRVIDPQLILHEAQGETSSGYRSTERSNVPHIENCLASILRIGILCSAELPAERISIQDVLREFHGIKKSFLSNRRENTRRVS</sequence>
<comment type="catalytic activity">
    <reaction evidence="21">
        <text>L-seryl-[protein] + ATP = O-phospho-L-seryl-[protein] + ADP + H(+)</text>
        <dbReference type="Rhea" id="RHEA:17989"/>
        <dbReference type="Rhea" id="RHEA-COMP:9863"/>
        <dbReference type="Rhea" id="RHEA-COMP:11604"/>
        <dbReference type="ChEBI" id="CHEBI:15378"/>
        <dbReference type="ChEBI" id="CHEBI:29999"/>
        <dbReference type="ChEBI" id="CHEBI:30616"/>
        <dbReference type="ChEBI" id="CHEBI:83421"/>
        <dbReference type="ChEBI" id="CHEBI:456216"/>
        <dbReference type="EC" id="2.7.11.1"/>
    </reaction>
</comment>
<dbReference type="InterPro" id="IPR050647">
    <property type="entry name" value="Plant_LRR-RLKs"/>
</dbReference>
<comment type="similarity">
    <text evidence="3">Belongs to the protein kinase superfamily. Ser/Thr protein kinase family.</text>
</comment>
<evidence type="ECO:0000256" key="8">
    <source>
        <dbReference type="ARBA" id="ARBA00022614"/>
    </source>
</evidence>
<feature type="transmembrane region" description="Helical" evidence="23">
    <location>
        <begin position="660"/>
        <end position="684"/>
    </location>
</feature>
<evidence type="ECO:0000256" key="9">
    <source>
        <dbReference type="ARBA" id="ARBA00022679"/>
    </source>
</evidence>
<comment type="catalytic activity">
    <reaction evidence="20">
        <text>L-threonyl-[protein] + ATP = O-phospho-L-threonyl-[protein] + ADP + H(+)</text>
        <dbReference type="Rhea" id="RHEA:46608"/>
        <dbReference type="Rhea" id="RHEA-COMP:11060"/>
        <dbReference type="Rhea" id="RHEA-COMP:11605"/>
        <dbReference type="ChEBI" id="CHEBI:15378"/>
        <dbReference type="ChEBI" id="CHEBI:30013"/>
        <dbReference type="ChEBI" id="CHEBI:30616"/>
        <dbReference type="ChEBI" id="CHEBI:61977"/>
        <dbReference type="ChEBI" id="CHEBI:456216"/>
        <dbReference type="EC" id="2.7.11.1"/>
    </reaction>
</comment>